<dbReference type="EMBL" id="LUTY01002657">
    <property type="protein sequence ID" value="OAD19805.1"/>
    <property type="molecule type" value="Genomic_DNA"/>
</dbReference>
<name>A0A176RVR2_9GAMM</name>
<evidence type="ECO:0000313" key="2">
    <source>
        <dbReference type="EMBL" id="OAD19805.1"/>
    </source>
</evidence>
<proteinExistence type="predicted"/>
<comment type="caution">
    <text evidence="2">The sequence shown here is derived from an EMBL/GenBank/DDBJ whole genome shotgun (WGS) entry which is preliminary data.</text>
</comment>
<reference evidence="2 3" key="1">
    <citation type="submission" date="2016-05" db="EMBL/GenBank/DDBJ databases">
        <title>Single-cell genome of chain-forming Candidatus Thiomargarita nelsonii and comparison to other large sulfur-oxidizing bacteria.</title>
        <authorList>
            <person name="Winkel M."/>
            <person name="Salman V."/>
            <person name="Woyke T."/>
            <person name="Schulz-Vogt H."/>
            <person name="Richter M."/>
            <person name="Flood B."/>
            <person name="Bailey J."/>
            <person name="Amann R."/>
            <person name="Mussmann M."/>
        </authorList>
    </citation>
    <scope>NUCLEOTIDE SEQUENCE [LARGE SCALE GENOMIC DNA]</scope>
    <source>
        <strain evidence="2 3">THI036</strain>
    </source>
</reference>
<dbReference type="AlphaFoldDB" id="A0A176RVR2"/>
<accession>A0A176RVR2</accession>
<gene>
    <name evidence="2" type="ORF">THIOM_004532</name>
</gene>
<evidence type="ECO:0000313" key="3">
    <source>
        <dbReference type="Proteomes" id="UP000076962"/>
    </source>
</evidence>
<dbReference type="Proteomes" id="UP000076962">
    <property type="component" value="Unassembled WGS sequence"/>
</dbReference>
<organism evidence="2 3">
    <name type="scientific">Candidatus Thiomargarita nelsonii</name>
    <dbReference type="NCBI Taxonomy" id="1003181"/>
    <lineage>
        <taxon>Bacteria</taxon>
        <taxon>Pseudomonadati</taxon>
        <taxon>Pseudomonadota</taxon>
        <taxon>Gammaproteobacteria</taxon>
        <taxon>Thiotrichales</taxon>
        <taxon>Thiotrichaceae</taxon>
        <taxon>Thiomargarita</taxon>
    </lineage>
</organism>
<dbReference type="Gene3D" id="2.50.20.10">
    <property type="entry name" value="Lipoprotein localisation LolA/LolB/LppX"/>
    <property type="match status" value="1"/>
</dbReference>
<dbReference type="Pfam" id="PF17131">
    <property type="entry name" value="LolA_like"/>
    <property type="match status" value="1"/>
</dbReference>
<dbReference type="CDD" id="cd16329">
    <property type="entry name" value="LolA_like"/>
    <property type="match status" value="1"/>
</dbReference>
<dbReference type="InterPro" id="IPR033399">
    <property type="entry name" value="TP_0789-like"/>
</dbReference>
<keyword evidence="3" id="KW-1185">Reference proteome</keyword>
<protein>
    <recommendedName>
        <fullName evidence="1">Uncharacterized protein TP-0789 domain-containing protein</fullName>
    </recommendedName>
</protein>
<feature type="domain" description="Uncharacterized protein TP-0789" evidence="1">
    <location>
        <begin position="2"/>
        <end position="74"/>
    </location>
</feature>
<evidence type="ECO:0000259" key="1">
    <source>
        <dbReference type="Pfam" id="PF17131"/>
    </source>
</evidence>
<sequence>MVWLDKKHFNIQKTVFYDRKNALLKTLIFKGYKPYVVNSKTYWRTDEMFMKNHQTGKSTRLEWKKYTFGNGLTARETLCAQLTRLGVHSPR</sequence>